<organism evidence="1 2">
    <name type="scientific">Abeliophyllum distichum</name>
    <dbReference type="NCBI Taxonomy" id="126358"/>
    <lineage>
        <taxon>Eukaryota</taxon>
        <taxon>Viridiplantae</taxon>
        <taxon>Streptophyta</taxon>
        <taxon>Embryophyta</taxon>
        <taxon>Tracheophyta</taxon>
        <taxon>Spermatophyta</taxon>
        <taxon>Magnoliopsida</taxon>
        <taxon>eudicotyledons</taxon>
        <taxon>Gunneridae</taxon>
        <taxon>Pentapetalae</taxon>
        <taxon>asterids</taxon>
        <taxon>lamiids</taxon>
        <taxon>Lamiales</taxon>
        <taxon>Oleaceae</taxon>
        <taxon>Forsythieae</taxon>
        <taxon>Abeliophyllum</taxon>
    </lineage>
</organism>
<gene>
    <name evidence="1" type="ORF">Adt_38246</name>
</gene>
<protein>
    <submittedName>
        <fullName evidence="1">Ribonuclease H</fullName>
    </submittedName>
</protein>
<evidence type="ECO:0000313" key="2">
    <source>
        <dbReference type="Proteomes" id="UP001604336"/>
    </source>
</evidence>
<dbReference type="AlphaFoldDB" id="A0ABD1Q1W3"/>
<dbReference type="EMBL" id="JBFOLK010000012">
    <property type="protein sequence ID" value="KAL2470110.1"/>
    <property type="molecule type" value="Genomic_DNA"/>
</dbReference>
<name>A0ABD1Q1W3_9LAMI</name>
<comment type="caution">
    <text evidence="1">The sequence shown here is derived from an EMBL/GenBank/DDBJ whole genome shotgun (WGS) entry which is preliminary data.</text>
</comment>
<evidence type="ECO:0000313" key="1">
    <source>
        <dbReference type="EMBL" id="KAL2470110.1"/>
    </source>
</evidence>
<proteinExistence type="predicted"/>
<reference evidence="2" key="1">
    <citation type="submission" date="2024-07" db="EMBL/GenBank/DDBJ databases">
        <title>Two chromosome-level genome assemblies of Korean endemic species Abeliophyllum distichum and Forsythia ovata (Oleaceae).</title>
        <authorList>
            <person name="Jang H."/>
        </authorList>
    </citation>
    <scope>NUCLEOTIDE SEQUENCE [LARGE SCALE GENOMIC DNA]</scope>
</reference>
<sequence>MAYGTEAKIPVLVGKPSPRRLHFSKVVNEYLHKENLDLQEERHANSQLRLAVYQRKVEVITLGPTWEGPYKVIEEVRPETYNLEDSDGKETKHPYTFVRTINSLDFCFC</sequence>
<keyword evidence="2" id="KW-1185">Reference proteome</keyword>
<dbReference type="Proteomes" id="UP001604336">
    <property type="component" value="Unassembled WGS sequence"/>
</dbReference>
<accession>A0ABD1Q1W3</accession>